<sequence>MQMEARPLISVVITTKNEKGVVRDLLESIKNQTYKNWEIIIVDNSSADKTCEIAREYTKKVYTKGPERSAQRNYGVKKAQGKYVMILDADQQLASTTLQECLEEFKKDPQIGALVLPEKSFGKGFWTKFKAFEREFYVGEEEIEAARVFKKDLFEKFGGYDLSITGPEDWDLPLRMRKAGVKIGRTKSFTLHNERVFNPWKSAKKKFYYASGAAGYLNRHPEKMLSQGNLLLRPVFFRKWKKLLSHPLLSAGMIFVRGLEAGGAAAGIIYGVFLKGKE</sequence>
<dbReference type="STRING" id="1797513.A2782_03255"/>
<evidence type="ECO:0000259" key="1">
    <source>
        <dbReference type="Pfam" id="PF00535"/>
    </source>
</evidence>
<dbReference type="Pfam" id="PF00535">
    <property type="entry name" value="Glycos_transf_2"/>
    <property type="match status" value="1"/>
</dbReference>
<protein>
    <recommendedName>
        <fullName evidence="1">Glycosyltransferase 2-like domain-containing protein</fullName>
    </recommendedName>
</protein>
<comment type="caution">
    <text evidence="2">The sequence shown here is derived from an EMBL/GenBank/DDBJ whole genome shotgun (WGS) entry which is preliminary data.</text>
</comment>
<dbReference type="Gene3D" id="3.90.550.10">
    <property type="entry name" value="Spore Coat Polysaccharide Biosynthesis Protein SpsA, Chain A"/>
    <property type="match status" value="1"/>
</dbReference>
<dbReference type="CDD" id="cd00761">
    <property type="entry name" value="Glyco_tranf_GTA_type"/>
    <property type="match status" value="1"/>
</dbReference>
<reference evidence="2 3" key="1">
    <citation type="journal article" date="2016" name="Nat. Commun.">
        <title>Thousands of microbial genomes shed light on interconnected biogeochemical processes in an aquifer system.</title>
        <authorList>
            <person name="Anantharaman K."/>
            <person name="Brown C.T."/>
            <person name="Hug L.A."/>
            <person name="Sharon I."/>
            <person name="Castelle C.J."/>
            <person name="Probst A.J."/>
            <person name="Thomas B.C."/>
            <person name="Singh A."/>
            <person name="Wilkins M.J."/>
            <person name="Karaoz U."/>
            <person name="Brodie E.L."/>
            <person name="Williams K.H."/>
            <person name="Hubbard S.S."/>
            <person name="Banfield J.F."/>
        </authorList>
    </citation>
    <scope>NUCLEOTIDE SEQUENCE [LARGE SCALE GENOMIC DNA]</scope>
</reference>
<evidence type="ECO:0000313" key="2">
    <source>
        <dbReference type="EMBL" id="OGY08596.1"/>
    </source>
</evidence>
<organism evidence="2 3">
    <name type="scientific">Candidatus Blackburnbacteria bacterium RIFCSPHIGHO2_01_FULL_43_15b</name>
    <dbReference type="NCBI Taxonomy" id="1797513"/>
    <lineage>
        <taxon>Bacteria</taxon>
        <taxon>Candidatus Blackburniibacteriota</taxon>
    </lineage>
</organism>
<dbReference type="EMBL" id="MHBW01000024">
    <property type="protein sequence ID" value="OGY08596.1"/>
    <property type="molecule type" value="Genomic_DNA"/>
</dbReference>
<accession>A0A1G1UZQ7</accession>
<dbReference type="AlphaFoldDB" id="A0A1G1UZQ7"/>
<dbReference type="InterPro" id="IPR029044">
    <property type="entry name" value="Nucleotide-diphossugar_trans"/>
</dbReference>
<dbReference type="PANTHER" id="PTHR43630:SF2">
    <property type="entry name" value="GLYCOSYLTRANSFERASE"/>
    <property type="match status" value="1"/>
</dbReference>
<gene>
    <name evidence="2" type="ORF">A2782_03255</name>
</gene>
<dbReference type="SUPFAM" id="SSF53448">
    <property type="entry name" value="Nucleotide-diphospho-sugar transferases"/>
    <property type="match status" value="1"/>
</dbReference>
<evidence type="ECO:0000313" key="3">
    <source>
        <dbReference type="Proteomes" id="UP000177967"/>
    </source>
</evidence>
<dbReference type="PANTHER" id="PTHR43630">
    <property type="entry name" value="POLY-BETA-1,6-N-ACETYL-D-GLUCOSAMINE SYNTHASE"/>
    <property type="match status" value="1"/>
</dbReference>
<dbReference type="InterPro" id="IPR001173">
    <property type="entry name" value="Glyco_trans_2-like"/>
</dbReference>
<proteinExistence type="predicted"/>
<dbReference type="Proteomes" id="UP000177967">
    <property type="component" value="Unassembled WGS sequence"/>
</dbReference>
<feature type="domain" description="Glycosyltransferase 2-like" evidence="1">
    <location>
        <begin position="10"/>
        <end position="130"/>
    </location>
</feature>
<name>A0A1G1UZQ7_9BACT</name>